<comment type="caution">
    <text evidence="2">The sequence shown here is derived from an EMBL/GenBank/DDBJ whole genome shotgun (WGS) entry which is preliminary data.</text>
</comment>
<keyword evidence="3" id="KW-1185">Reference proteome</keyword>
<dbReference type="EMBL" id="CADEAL010000532">
    <property type="protein sequence ID" value="CAB1421569.1"/>
    <property type="molecule type" value="Genomic_DNA"/>
</dbReference>
<accession>A0A9N7TYT7</accession>
<evidence type="ECO:0000313" key="2">
    <source>
        <dbReference type="EMBL" id="CAB1421569.1"/>
    </source>
</evidence>
<feature type="transmembrane region" description="Helical" evidence="1">
    <location>
        <begin position="79"/>
        <end position="98"/>
    </location>
</feature>
<keyword evidence="1" id="KW-0472">Membrane</keyword>
<keyword evidence="1" id="KW-1133">Transmembrane helix</keyword>
<evidence type="ECO:0000313" key="3">
    <source>
        <dbReference type="Proteomes" id="UP001153269"/>
    </source>
</evidence>
<dbReference type="Proteomes" id="UP001153269">
    <property type="component" value="Unassembled WGS sequence"/>
</dbReference>
<gene>
    <name evidence="2" type="ORF">PLEPLA_LOCUS9456</name>
</gene>
<proteinExistence type="predicted"/>
<reference evidence="2" key="1">
    <citation type="submission" date="2020-03" db="EMBL/GenBank/DDBJ databases">
        <authorList>
            <person name="Weist P."/>
        </authorList>
    </citation>
    <scope>NUCLEOTIDE SEQUENCE</scope>
</reference>
<protein>
    <submittedName>
        <fullName evidence="2">Uncharacterized protein</fullName>
    </submittedName>
</protein>
<keyword evidence="1" id="KW-0812">Transmembrane</keyword>
<evidence type="ECO:0000256" key="1">
    <source>
        <dbReference type="SAM" id="Phobius"/>
    </source>
</evidence>
<organism evidence="2 3">
    <name type="scientific">Pleuronectes platessa</name>
    <name type="common">European plaice</name>
    <dbReference type="NCBI Taxonomy" id="8262"/>
    <lineage>
        <taxon>Eukaryota</taxon>
        <taxon>Metazoa</taxon>
        <taxon>Chordata</taxon>
        <taxon>Craniata</taxon>
        <taxon>Vertebrata</taxon>
        <taxon>Euteleostomi</taxon>
        <taxon>Actinopterygii</taxon>
        <taxon>Neopterygii</taxon>
        <taxon>Teleostei</taxon>
        <taxon>Neoteleostei</taxon>
        <taxon>Acanthomorphata</taxon>
        <taxon>Carangaria</taxon>
        <taxon>Pleuronectiformes</taxon>
        <taxon>Pleuronectoidei</taxon>
        <taxon>Pleuronectidae</taxon>
        <taxon>Pleuronectes</taxon>
    </lineage>
</organism>
<sequence>MTKRHIIPSFRSCWPLNPAQVYSVSAEEAELEVAALQEGERYCVRAQSVMGTQVQSSSTDTQCVSITGPDAAWRSPTTVTVTVIIMAGLLFAVFWFIVHWRPNICQTCFHKEPLPDSLQDVWDVPPRMSRQQLEVWERSCVVQSIDPEHQASKTGTGFESLLEEHSVDLLLTVDVVESFHPQRPQDWVVLDLQETPPVVGQCPVHRQHMQTVG</sequence>
<name>A0A9N7TYT7_PLEPL</name>
<dbReference type="AlphaFoldDB" id="A0A9N7TYT7"/>